<sequence>MSWRWNGQEYPILFCRNLPYSATRDELYELFGKFGPIRQIRLGVDDDTKGTAYIVYESVKDATVARDKLSGYNFQNRYLVVLFHSVDKMIANEEELEQRKKNLEELKRKHNID</sequence>
<keyword evidence="3 6" id="KW-0694">RNA-binding</keyword>
<evidence type="ECO:0000256" key="7">
    <source>
        <dbReference type="SAM" id="Coils"/>
    </source>
</evidence>
<dbReference type="InterPro" id="IPR034150">
    <property type="entry name" value="SF3B6_RRM"/>
</dbReference>
<dbReference type="PhylomeDB" id="A0A060SZV7"/>
<dbReference type="GO" id="GO:0006397">
    <property type="term" value="P:mRNA processing"/>
    <property type="evidence" value="ECO:0007669"/>
    <property type="project" value="UniProtKB-KW"/>
</dbReference>
<dbReference type="EMBL" id="HG937693">
    <property type="protein sequence ID" value="CDP34054.1"/>
    <property type="molecule type" value="Genomic_DNA"/>
</dbReference>
<dbReference type="GO" id="GO:0005634">
    <property type="term" value="C:nucleus"/>
    <property type="evidence" value="ECO:0007669"/>
    <property type="project" value="UniProtKB-SubCell"/>
</dbReference>
<reference evidence="9" key="1">
    <citation type="submission" date="2014-02" db="EMBL/GenBank/DDBJ databases">
        <authorList>
            <person name="Genoscope - CEA"/>
        </authorList>
    </citation>
    <scope>NUCLEOTIDE SEQUENCE</scope>
    <source>
        <strain evidence="9">LS3</strain>
    </source>
</reference>
<protein>
    <submittedName>
        <fullName evidence="9">ARAD1C03630p</fullName>
    </submittedName>
</protein>
<evidence type="ECO:0000256" key="4">
    <source>
        <dbReference type="ARBA" id="ARBA00023187"/>
    </source>
</evidence>
<evidence type="ECO:0000259" key="8">
    <source>
        <dbReference type="PROSITE" id="PS50102"/>
    </source>
</evidence>
<dbReference type="CDD" id="cd12241">
    <property type="entry name" value="RRM_SF3B14"/>
    <property type="match status" value="1"/>
</dbReference>
<name>A0A060SZV7_BLAAD</name>
<dbReference type="GO" id="GO:0003723">
    <property type="term" value="F:RNA binding"/>
    <property type="evidence" value="ECO:0007669"/>
    <property type="project" value="UniProtKB-UniRule"/>
</dbReference>
<dbReference type="SUPFAM" id="SSF54928">
    <property type="entry name" value="RNA-binding domain, RBD"/>
    <property type="match status" value="1"/>
</dbReference>
<evidence type="ECO:0000313" key="9">
    <source>
        <dbReference type="EMBL" id="CDP34054.1"/>
    </source>
</evidence>
<organism evidence="9">
    <name type="scientific">Blastobotrys adeninivorans</name>
    <name type="common">Yeast</name>
    <name type="synonym">Arxula adeninivorans</name>
    <dbReference type="NCBI Taxonomy" id="409370"/>
    <lineage>
        <taxon>Eukaryota</taxon>
        <taxon>Fungi</taxon>
        <taxon>Dikarya</taxon>
        <taxon>Ascomycota</taxon>
        <taxon>Saccharomycotina</taxon>
        <taxon>Dipodascomycetes</taxon>
        <taxon>Dipodascales</taxon>
        <taxon>Trichomonascaceae</taxon>
        <taxon>Blastobotrys</taxon>
    </lineage>
</organism>
<feature type="coiled-coil region" evidence="7">
    <location>
        <begin position="86"/>
        <end position="113"/>
    </location>
</feature>
<evidence type="ECO:0000256" key="6">
    <source>
        <dbReference type="PROSITE-ProRule" id="PRU00176"/>
    </source>
</evidence>
<keyword evidence="5" id="KW-0539">Nucleus</keyword>
<evidence type="ECO:0000256" key="1">
    <source>
        <dbReference type="ARBA" id="ARBA00004123"/>
    </source>
</evidence>
<dbReference type="Gene3D" id="3.30.70.330">
    <property type="match status" value="1"/>
</dbReference>
<dbReference type="InterPro" id="IPR000504">
    <property type="entry name" value="RRM_dom"/>
</dbReference>
<dbReference type="AlphaFoldDB" id="A0A060SZV7"/>
<dbReference type="PROSITE" id="PS50102">
    <property type="entry name" value="RRM"/>
    <property type="match status" value="1"/>
</dbReference>
<dbReference type="InterPro" id="IPR012677">
    <property type="entry name" value="Nucleotide-bd_a/b_plait_sf"/>
</dbReference>
<proteinExistence type="predicted"/>
<keyword evidence="4" id="KW-0508">mRNA splicing</keyword>
<evidence type="ECO:0000256" key="3">
    <source>
        <dbReference type="ARBA" id="ARBA00022884"/>
    </source>
</evidence>
<reference evidence="9" key="2">
    <citation type="submission" date="2014-06" db="EMBL/GenBank/DDBJ databases">
        <title>The complete genome of Blastobotrys (Arxula) adeninivorans LS3 - a yeast of biotechnological interest.</title>
        <authorList>
            <person name="Kunze G."/>
            <person name="Gaillardin C."/>
            <person name="Czernicka M."/>
            <person name="Durrens P."/>
            <person name="Martin T."/>
            <person name="Boer E."/>
            <person name="Gabaldon T."/>
            <person name="Cruz J."/>
            <person name="Talla E."/>
            <person name="Marck C."/>
            <person name="Goffeau A."/>
            <person name="Barbe V."/>
            <person name="Baret P."/>
            <person name="Baronian K."/>
            <person name="Beier S."/>
            <person name="Bleykasten C."/>
            <person name="Bode R."/>
            <person name="Casaregola S."/>
            <person name="Despons L."/>
            <person name="Fairhead C."/>
            <person name="Giersberg M."/>
            <person name="Gierski P."/>
            <person name="Hahnel U."/>
            <person name="Hartmann A."/>
            <person name="Jankowska D."/>
            <person name="Jubin C."/>
            <person name="Jung P."/>
            <person name="Lafontaine I."/>
            <person name="Leh-Louis V."/>
            <person name="Lemaire M."/>
            <person name="Marcet-Houben M."/>
            <person name="Mascher M."/>
            <person name="Morel G."/>
            <person name="Richard G.-F."/>
            <person name="Riechen J."/>
            <person name="Sacerdot C."/>
            <person name="Sarkar A."/>
            <person name="Savel G."/>
            <person name="Schacherer J."/>
            <person name="Sherman D."/>
            <person name="Straub M.-L."/>
            <person name="Stein N."/>
            <person name="Thierry A."/>
            <person name="Trautwein-Schult A."/>
            <person name="Westhof E."/>
            <person name="Worch S."/>
            <person name="Dujon B."/>
            <person name="Souciet J.-L."/>
            <person name="Wincker P."/>
            <person name="Scholz U."/>
            <person name="Neuveglise N."/>
        </authorList>
    </citation>
    <scope>NUCLEOTIDE SEQUENCE</scope>
    <source>
        <strain evidence="9">LS3</strain>
    </source>
</reference>
<keyword evidence="7" id="KW-0175">Coiled coil</keyword>
<feature type="domain" description="RRM" evidence="8">
    <location>
        <begin position="11"/>
        <end position="86"/>
    </location>
</feature>
<dbReference type="InterPro" id="IPR035979">
    <property type="entry name" value="RBD_domain_sf"/>
</dbReference>
<dbReference type="PANTHER" id="PTHR10352">
    <property type="entry name" value="EUKARYOTIC TRANSLATION INITIATION FACTOR 3 SUBUNIT G"/>
    <property type="match status" value="1"/>
</dbReference>
<dbReference type="Pfam" id="PF00076">
    <property type="entry name" value="RRM_1"/>
    <property type="match status" value="1"/>
</dbReference>
<evidence type="ECO:0000256" key="5">
    <source>
        <dbReference type="ARBA" id="ARBA00023242"/>
    </source>
</evidence>
<accession>A0A060SZV7</accession>
<dbReference type="SMART" id="SM00360">
    <property type="entry name" value="RRM"/>
    <property type="match status" value="1"/>
</dbReference>
<dbReference type="GO" id="GO:0008380">
    <property type="term" value="P:RNA splicing"/>
    <property type="evidence" value="ECO:0007669"/>
    <property type="project" value="UniProtKB-KW"/>
</dbReference>
<evidence type="ECO:0000256" key="2">
    <source>
        <dbReference type="ARBA" id="ARBA00022664"/>
    </source>
</evidence>
<keyword evidence="2" id="KW-0507">mRNA processing</keyword>
<gene>
    <name evidence="9" type="ORF">GNLVRS02_ARAD1C03630g</name>
</gene>
<comment type="subcellular location">
    <subcellularLocation>
        <location evidence="1">Nucleus</location>
    </subcellularLocation>
</comment>